<dbReference type="InterPro" id="IPR056574">
    <property type="entry name" value="Death_MADD"/>
</dbReference>
<comment type="subcellular location">
    <subcellularLocation>
        <location evidence="1">Cell membrane</location>
    </subcellularLocation>
    <subcellularLocation>
        <location evidence="2">Cytoplasm</location>
    </subcellularLocation>
</comment>
<proteinExistence type="inferred from homology"/>
<dbReference type="GO" id="GO:0006915">
    <property type="term" value="P:apoptotic process"/>
    <property type="evidence" value="ECO:0007669"/>
    <property type="project" value="UniProtKB-KW"/>
</dbReference>
<keyword evidence="8" id="KW-0053">Apoptosis</keyword>
<dbReference type="Pfam" id="PF23629">
    <property type="entry name" value="Death_MADD"/>
    <property type="match status" value="1"/>
</dbReference>
<dbReference type="Gene3D" id="3.30.450.200">
    <property type="match status" value="1"/>
</dbReference>
<feature type="compositionally biased region" description="Polar residues" evidence="14">
    <location>
        <begin position="1128"/>
        <end position="1146"/>
    </location>
</feature>
<evidence type="ECO:0000256" key="2">
    <source>
        <dbReference type="ARBA" id="ARBA00004496"/>
    </source>
</evidence>
<dbReference type="RefSeq" id="XP_032344477.1">
    <property type="nucleotide sequence ID" value="XM_032488586.1"/>
</dbReference>
<gene>
    <name evidence="17" type="primary">MADD</name>
</gene>
<evidence type="ECO:0000313" key="16">
    <source>
        <dbReference type="Proteomes" id="UP000694856"/>
    </source>
</evidence>
<evidence type="ECO:0000256" key="11">
    <source>
        <dbReference type="ARBA" id="ARBA00064743"/>
    </source>
</evidence>
<feature type="compositionally biased region" description="Gly residues" evidence="14">
    <location>
        <begin position="1160"/>
        <end position="1169"/>
    </location>
</feature>
<dbReference type="InterPro" id="IPR005112">
    <property type="entry name" value="dDENN_dom"/>
</dbReference>
<dbReference type="GO" id="GO:0005829">
    <property type="term" value="C:cytosol"/>
    <property type="evidence" value="ECO:0007669"/>
    <property type="project" value="TreeGrafter"/>
</dbReference>
<evidence type="ECO:0000256" key="3">
    <source>
        <dbReference type="ARBA" id="ARBA00005978"/>
    </source>
</evidence>
<evidence type="ECO:0000256" key="13">
    <source>
        <dbReference type="ARBA" id="ARBA00081633"/>
    </source>
</evidence>
<keyword evidence="6" id="KW-0963">Cytoplasm</keyword>
<dbReference type="Pfam" id="PF02141">
    <property type="entry name" value="DENN"/>
    <property type="match status" value="1"/>
</dbReference>
<evidence type="ECO:0000256" key="9">
    <source>
        <dbReference type="ARBA" id="ARBA00023136"/>
    </source>
</evidence>
<dbReference type="SMART" id="SM00800">
    <property type="entry name" value="uDENN"/>
    <property type="match status" value="1"/>
</dbReference>
<feature type="domain" description="UDENN" evidence="15">
    <location>
        <begin position="14"/>
        <end position="565"/>
    </location>
</feature>
<dbReference type="GO" id="GO:0016301">
    <property type="term" value="F:kinase activity"/>
    <property type="evidence" value="ECO:0007669"/>
    <property type="project" value="UniProtKB-KW"/>
</dbReference>
<feature type="compositionally biased region" description="Low complexity" evidence="14">
    <location>
        <begin position="700"/>
        <end position="712"/>
    </location>
</feature>
<evidence type="ECO:0000259" key="15">
    <source>
        <dbReference type="PROSITE" id="PS50211"/>
    </source>
</evidence>
<comment type="function">
    <text evidence="10">Guanyl-nucleotide exchange factor that regulates small GTPases of the Rab family. Converts GDP-bound inactive form of RAB27A and RAB27B to the GTP-bound active forms. Converts GDP-bound inactive form of RAB3A, RAB3C and RAB3D to the GTP-bound active forms, GTPases involved in synaptic vesicle exocytosis and vesicle secretion. Plays a role in synaptic vesicle formation and in vesicle trafficking at the neuromuscular junction. Involved in up-regulating a post-docking step of synaptic exocytosis in central synapses. Probably by binding to the motor proteins KIF1B and KIF1A, mediates motor-dependent transport of GTP-RAB3A-positive vesicles to the presynaptic nerve terminals. Plays a role in TNFA-mediated activation of the MAPK pathway, including ERK1/2. May link TNFRSF1A with MAP kinase activation. May be involved in the regulation of TNFA-induced apoptosis.</text>
</comment>
<dbReference type="Proteomes" id="UP000694856">
    <property type="component" value="Chromosome 10"/>
</dbReference>
<keyword evidence="7" id="KW-0344">Guanine-nucleotide releasing factor</keyword>
<dbReference type="PANTHER" id="PTHR13008:SF7">
    <property type="entry name" value="MAP KINASE-ACTIVATING DEATH DOMAIN PROTEIN"/>
    <property type="match status" value="1"/>
</dbReference>
<keyword evidence="16" id="KW-1185">Reference proteome</keyword>
<evidence type="ECO:0000256" key="1">
    <source>
        <dbReference type="ARBA" id="ARBA00004236"/>
    </source>
</evidence>
<dbReference type="InterPro" id="IPR043153">
    <property type="entry name" value="DENN_C"/>
</dbReference>
<keyword evidence="5" id="KW-1003">Cell membrane</keyword>
<feature type="region of interest" description="Disordered" evidence="14">
    <location>
        <begin position="678"/>
        <end position="799"/>
    </location>
</feature>
<dbReference type="PROSITE" id="PS50211">
    <property type="entry name" value="DENN"/>
    <property type="match status" value="1"/>
</dbReference>
<dbReference type="SMART" id="SM00801">
    <property type="entry name" value="dDENN"/>
    <property type="match status" value="1"/>
</dbReference>
<protein>
    <recommendedName>
        <fullName evidence="4">MAP kinase-activating death domain protein</fullName>
    </recommendedName>
    <alternativeName>
        <fullName evidence="12">Rab3 GDP/GTP exchange factor</fullName>
    </alternativeName>
    <alternativeName>
        <fullName evidence="13">Rab3 GDP/GTP exchange protein</fullName>
    </alternativeName>
</protein>
<dbReference type="GO" id="GO:0005085">
    <property type="term" value="F:guanyl-nucleotide exchange factor activity"/>
    <property type="evidence" value="ECO:0007669"/>
    <property type="project" value="UniProtKB-KW"/>
</dbReference>
<dbReference type="InterPro" id="IPR057469">
    <property type="entry name" value="PH_MADD"/>
</dbReference>
<evidence type="ECO:0000256" key="8">
    <source>
        <dbReference type="ARBA" id="ARBA00022703"/>
    </source>
</evidence>
<accession>A0A8B8TQD6</accession>
<feature type="compositionally biased region" description="Basic residues" evidence="14">
    <location>
        <begin position="157"/>
        <end position="167"/>
    </location>
</feature>
<comment type="similarity">
    <text evidence="3">Belongs to the MADD family.</text>
</comment>
<reference evidence="17" key="1">
    <citation type="submission" date="2025-08" db="UniProtKB">
        <authorList>
            <consortium name="RefSeq"/>
        </authorList>
    </citation>
    <scope>IDENTIFICATION</scope>
    <source>
        <tissue evidence="17">Ear skin</tissue>
    </source>
</reference>
<feature type="compositionally biased region" description="Polar residues" evidence="14">
    <location>
        <begin position="889"/>
        <end position="898"/>
    </location>
</feature>
<evidence type="ECO:0000313" key="17">
    <source>
        <dbReference type="RefSeq" id="XP_032344477.1"/>
    </source>
</evidence>
<feature type="compositionally biased region" description="Low complexity" evidence="14">
    <location>
        <begin position="784"/>
        <end position="797"/>
    </location>
</feature>
<keyword evidence="17" id="KW-0808">Transferase</keyword>
<feature type="compositionally biased region" description="Polar residues" evidence="14">
    <location>
        <begin position="1097"/>
        <end position="1112"/>
    </location>
</feature>
<feature type="compositionally biased region" description="Polar residues" evidence="14">
    <location>
        <begin position="133"/>
        <end position="154"/>
    </location>
</feature>
<dbReference type="Pfam" id="PF25328">
    <property type="entry name" value="PH_MADD"/>
    <property type="match status" value="1"/>
</dbReference>
<feature type="region of interest" description="Disordered" evidence="14">
    <location>
        <begin position="1008"/>
        <end position="1067"/>
    </location>
</feature>
<dbReference type="FunFam" id="3.40.50.11500:FF:000002">
    <property type="entry name" value="MAP kinase-activating death domain protein-like Protein"/>
    <property type="match status" value="1"/>
</dbReference>
<evidence type="ECO:0000256" key="4">
    <source>
        <dbReference type="ARBA" id="ARBA00017868"/>
    </source>
</evidence>
<feature type="compositionally biased region" description="Acidic residues" evidence="14">
    <location>
        <begin position="615"/>
        <end position="630"/>
    </location>
</feature>
<dbReference type="InterPro" id="IPR039980">
    <property type="entry name" value="MADD"/>
</dbReference>
<sequence length="1565" mass="173302">MVQKKKFCPRLLDYLVIVGARHPSSDSVAQTPELLRRYPLEDHPEFPLPPDVVFFCQPEGCLSVRQRRMSLRDDTSFVFTLTDKDTGVTRYGICVNFYRSFQKRMPKERGEAGAGSRGKQGPRATCVSEEVGTENSESGSSLQPPSADSTSDVNHSPRGKHRAKAGSRSRNSTLTSLCVLSHYPFFSTFRECLYTLKRLVDCCSERLLGKKLGIPRGIQRDTMWRIFTGSLLVEEKSSALLHDLREVEAWIYRLLRSPVPVSGQKRVDIEVLPQELQQALTFALPDPSRFTLVDFPLHLPLELLGVDACLQVLTCILLEHKVVLQSRDYNALSMSVMAFVAMIYPLEYMFPVIPLLPTCMASAEQLLLAPTPYIIGVPASFFLYKLDFKMPDDVWLVDLDSNRVIAPTNAEVLPILPEPESLELKKHLKQALASMSLNTQPILNLEKFHEGQEVPLLLGRPSNDLQSTPSTEFNPLIYGNDVDSVDVATRVAMVRFFNSPNVLQGFQMHTRTLRLFPRPVVAFQAGSFLASRPRQTPFAEKLARTQAVEYFGEWILNPTNYAFQRIHNNMFDPALIGDKPKWYAHQLQPIHYRVYDSSSQLAEALRVPPERDSDSDPTDDSGSDSMDYDDSSSSYSSLGDFVSEMMKCDINGDTPNVDPLTHAALGDASEVAIDELQSQKEAEEPGPDGENSRENPPLRSSSSTTASSSPSTIIHGATSEPADSTEMDDKAAVGISKPFPSVPPSIGKSNVDKRQAEIGEGAQKLLRPNSLKLASDSDAESDSRASSPTSTVSNNSTEGFGGIMSFASSLYRNHSTSFSLSNLTLPAKGAREKTTPFPSLKVFGLNTLMEIVTEAGPGSGEGNRRALVDQKSSVIKHSPTVKREPPSPQGRSSNSSENQQFLKEVVHSVLDGQGVGWLNMKKVRRLLESEQLRVFVLSKLNRTVQSEDDARQDIIPDVEISRKVYKGMLDLLKCTVLSLEQSYAHAGLGGMASIFGLLEIAQTHYYSKEPDKRKRSPTESINTPVGKDPGLAGRGDAKAMAQLRVPQLGPRASSTPGKSPKELDTRSLKEENFVASVGPEVIKPVFDIGETEEKKSQVSADSGVNLTSGSQRTDPDSVIGVSPAVMIRSSSQDSEVSTVVSNSSGETLGADSDLSSNAGDGPGGEGGAHLAGSRGTLSDSEIETNSATSAIFGKAHSLKPSVKEKLVGSPVRSSEDVSQRVYLYEGLLGKERSTLWDQMQFWEDAFLDAVMLEREGMGMDQGPQEMIDRYLSLGEHDRKRLEDDEDRLLATLLHNLVSYMLLMKVNKNDIRKKVRRLMGKSHIGLVYSQQINEVLDQLANLNGRDLSIRSSGSRHMKKQTFVVHAGTDTNGDIFFMEVCDDCVVLRSNIGTVYERWWYEKLINMTYCPKTKVLCLWRRNGSETQLNKFYTKKCRELYYCVKDSMERAAARQQSIKPGPELGGEFPVQDMKTGEGGLLQVTLEGINLKFMHNQVFIELNHIKKCNTVRGVFVLEEFVPEIKEVVSHKYKTPMAHEICYSVLCLFSYVAAVRSSEEDLRTPPRPVSS</sequence>
<dbReference type="InterPro" id="IPR005113">
    <property type="entry name" value="uDENN_dom"/>
</dbReference>
<feature type="region of interest" description="Disordered" evidence="14">
    <location>
        <begin position="106"/>
        <end position="168"/>
    </location>
</feature>
<evidence type="ECO:0000256" key="10">
    <source>
        <dbReference type="ARBA" id="ARBA00060181"/>
    </source>
</evidence>
<dbReference type="Gene3D" id="3.40.50.11500">
    <property type="match status" value="1"/>
</dbReference>
<evidence type="ECO:0000256" key="7">
    <source>
        <dbReference type="ARBA" id="ARBA00022658"/>
    </source>
</evidence>
<evidence type="ECO:0000256" key="12">
    <source>
        <dbReference type="ARBA" id="ARBA00079552"/>
    </source>
</evidence>
<dbReference type="GeneID" id="102504279"/>
<dbReference type="InterPro" id="IPR001194">
    <property type="entry name" value="cDENN_dom"/>
</dbReference>
<dbReference type="GO" id="GO:0042981">
    <property type="term" value="P:regulation of apoptotic process"/>
    <property type="evidence" value="ECO:0007669"/>
    <property type="project" value="TreeGrafter"/>
</dbReference>
<dbReference type="GO" id="GO:0005886">
    <property type="term" value="C:plasma membrane"/>
    <property type="evidence" value="ECO:0007669"/>
    <property type="project" value="UniProtKB-SubCell"/>
</dbReference>
<dbReference type="SMART" id="SM00799">
    <property type="entry name" value="DENN"/>
    <property type="match status" value="1"/>
</dbReference>
<feature type="region of interest" description="Disordered" evidence="14">
    <location>
        <begin position="605"/>
        <end position="635"/>
    </location>
</feature>
<organism evidence="16 17">
    <name type="scientific">Camelus ferus</name>
    <name type="common">Wild bactrian camel</name>
    <name type="synonym">Camelus bactrianus ferus</name>
    <dbReference type="NCBI Taxonomy" id="419612"/>
    <lineage>
        <taxon>Eukaryota</taxon>
        <taxon>Metazoa</taxon>
        <taxon>Chordata</taxon>
        <taxon>Craniata</taxon>
        <taxon>Vertebrata</taxon>
        <taxon>Euteleostomi</taxon>
        <taxon>Mammalia</taxon>
        <taxon>Eutheria</taxon>
        <taxon>Laurasiatheria</taxon>
        <taxon>Artiodactyla</taxon>
        <taxon>Tylopoda</taxon>
        <taxon>Camelidae</taxon>
        <taxon>Camelus</taxon>
    </lineage>
</organism>
<keyword evidence="17" id="KW-0418">Kinase</keyword>
<comment type="subunit">
    <text evidence="11">Interacts (via death domain) with TNFRSF1A (via death domain). Interacts with PIDD1. Interacts with YWHAZ. Interacts (via death domain) with KIF1B; links the motor KIF1B to Rab3-carrying vesicles in anterograde synaptic vesicle transport. Interacts with KIF1A. Interacts (via uDENN domain) with RAB3A, RAB3B, RAB3C and RAB3D; the GTP-bound form of the Rab proteins is preferred for interaction.</text>
</comment>
<keyword evidence="9" id="KW-0472">Membrane</keyword>
<dbReference type="PANTHER" id="PTHR13008">
    <property type="entry name" value="MAP-KINASE ACTIVATING DEATH DOMAIN PROTEIN MADD /DENN/AEX-3 C.ELEGANS"/>
    <property type="match status" value="1"/>
</dbReference>
<dbReference type="CTD" id="8567"/>
<name>A0A8B8TQD6_CAMFR</name>
<feature type="region of interest" description="Disordered" evidence="14">
    <location>
        <begin position="870"/>
        <end position="898"/>
    </location>
</feature>
<feature type="region of interest" description="Disordered" evidence="14">
    <location>
        <begin position="1092"/>
        <end position="1182"/>
    </location>
</feature>
<dbReference type="InterPro" id="IPR037516">
    <property type="entry name" value="Tripartite_DENN"/>
</dbReference>
<evidence type="ECO:0000256" key="6">
    <source>
        <dbReference type="ARBA" id="ARBA00022490"/>
    </source>
</evidence>
<evidence type="ECO:0000256" key="5">
    <source>
        <dbReference type="ARBA" id="ARBA00022475"/>
    </source>
</evidence>
<dbReference type="Pfam" id="PF03456">
    <property type="entry name" value="uDENN"/>
    <property type="match status" value="1"/>
</dbReference>
<dbReference type="GO" id="GO:0032483">
    <property type="term" value="P:regulation of Rab protein signal transduction"/>
    <property type="evidence" value="ECO:0007669"/>
    <property type="project" value="TreeGrafter"/>
</dbReference>
<evidence type="ECO:0000256" key="14">
    <source>
        <dbReference type="SAM" id="MobiDB-lite"/>
    </source>
</evidence>